<dbReference type="Pfam" id="PF00069">
    <property type="entry name" value="Pkinase"/>
    <property type="match status" value="1"/>
</dbReference>
<dbReference type="SMART" id="SM00028">
    <property type="entry name" value="TPR"/>
    <property type="match status" value="7"/>
</dbReference>
<gene>
    <name evidence="8" type="ORF">JY651_22805</name>
</gene>
<dbReference type="Gene3D" id="1.25.40.10">
    <property type="entry name" value="Tetratricopeptide repeat domain"/>
    <property type="match status" value="3"/>
</dbReference>
<dbReference type="InterPro" id="IPR041916">
    <property type="entry name" value="Anti_sigma_zinc_sf"/>
</dbReference>
<dbReference type="InterPro" id="IPR019734">
    <property type="entry name" value="TPR_rpt"/>
</dbReference>
<feature type="repeat" description="TPR" evidence="5">
    <location>
        <begin position="767"/>
        <end position="800"/>
    </location>
</feature>
<dbReference type="RefSeq" id="WP_206729087.1">
    <property type="nucleotide sequence ID" value="NZ_CP071090.1"/>
</dbReference>
<dbReference type="Gene3D" id="1.10.10.1320">
    <property type="entry name" value="Anti-sigma factor, zinc-finger domain"/>
    <property type="match status" value="1"/>
</dbReference>
<dbReference type="PANTHER" id="PTHR43289:SF34">
    <property type="entry name" value="SERINE_THREONINE-PROTEIN KINASE YBDM-RELATED"/>
    <property type="match status" value="1"/>
</dbReference>
<dbReference type="EMBL" id="CP071090">
    <property type="protein sequence ID" value="QSQ27567.1"/>
    <property type="molecule type" value="Genomic_DNA"/>
</dbReference>
<name>A0ABX7PAX3_9BACT</name>
<keyword evidence="4 6" id="KW-0067">ATP-binding</keyword>
<evidence type="ECO:0000313" key="9">
    <source>
        <dbReference type="Proteomes" id="UP000662747"/>
    </source>
</evidence>
<proteinExistence type="predicted"/>
<dbReference type="InterPro" id="IPR008271">
    <property type="entry name" value="Ser/Thr_kinase_AS"/>
</dbReference>
<dbReference type="PROSITE" id="PS50005">
    <property type="entry name" value="TPR"/>
    <property type="match status" value="2"/>
</dbReference>
<dbReference type="PROSITE" id="PS50011">
    <property type="entry name" value="PROTEIN_KINASE_DOM"/>
    <property type="match status" value="1"/>
</dbReference>
<keyword evidence="3" id="KW-0418">Kinase</keyword>
<dbReference type="InterPro" id="IPR011990">
    <property type="entry name" value="TPR-like_helical_dom_sf"/>
</dbReference>
<keyword evidence="9" id="KW-1185">Reference proteome</keyword>
<sequence>MDCLDTRQLLAFAQGELGTEAAAPVEQHLDSCAVCRALLAEAARAQGDPEPSATGQDTGQALLPWLQRGTLLGRYVVLERLGAGGMGVVHAAYDPELDRRVALKLIRFDAVGTAKREEAQARLLREAQATARVVHPNVITIHDVGRFGEHVFLAMELVDGTTLREHIRRQQGPRDWHALLELFLQAGRGLAAAHAQGLVHRDFKPDNVLVGRDGRVRITDFGLARIVEGIDSTREPGAEPLPGVRRDGPPLHSDWVLGTPAYMSPEQKRGETPDARSDQYSYCVALHEALYGKRPVAGDVANGVRPPRDARVPAWVHRTLLQGLASSPEHRHASMDALLRQLGRRPGKVWRRVGVAVAGLVLVAGGAVLNRSASVDPCGGSELALAGVWDAPRKSAVQNVFAASPLPFAPSAWYEVERTLDAYARDWVSASHEACVATRVTGHQPERLLDRRVICLDQRLKDLSAVVDTLATADAQVIQNAARAAHGLESLAPCADIATLASPEPPPLDEPKQRQMEGIRTGRAAVRAKLNAGQVMPALELAKTVAKDAHEVGYGPLEAEVLDILAEAQGQARQYRDAIKTLHSAIQAAEASRHDRQAAESWAGLVRLLSFVGTELDPDEETPRHARAALQRLGGDARIEATLSRNLVSLYRARGRLNEALEESQRALAMARKTYTANEPELATALLGVGQTLGLLGRSEEGLPFLMEAESIYARTFGPEHPNVAVVHDVIAVHQVQAGDAAGAVEHGRRALAIFQRVLGEENLTTASTLHNIGGFLLELGRADESLQAFGRAARIREKQLGPTDAKFASSLSGMGRALAKLGRYAEAAESHERARALREKALGPESNQVGIDLLGLGVDFLGMGAHRKARAPLERAVAIFEKQPPETAGANLADARFALARALANEPAEVERAWRLASAAGDYYRSLPRRRPQELEDIERWLAARSSLHAFR</sequence>
<dbReference type="PANTHER" id="PTHR43289">
    <property type="entry name" value="MITOGEN-ACTIVATED PROTEIN KINASE KINASE KINASE 20-RELATED"/>
    <property type="match status" value="1"/>
</dbReference>
<keyword evidence="2 6" id="KW-0547">Nucleotide-binding</keyword>
<dbReference type="InterPro" id="IPR017441">
    <property type="entry name" value="Protein_kinase_ATP_BS"/>
</dbReference>
<reference evidence="8 9" key="1">
    <citation type="submission" date="2021-02" db="EMBL/GenBank/DDBJ databases">
        <title>De Novo genome assembly of isolated myxobacteria.</title>
        <authorList>
            <person name="Stevens D.C."/>
        </authorList>
    </citation>
    <scope>NUCLEOTIDE SEQUENCE [LARGE SCALE GENOMIC DNA]</scope>
    <source>
        <strain evidence="9">SCPEA02</strain>
    </source>
</reference>
<keyword evidence="5" id="KW-0802">TPR repeat</keyword>
<dbReference type="Proteomes" id="UP000662747">
    <property type="component" value="Chromosome"/>
</dbReference>
<dbReference type="Gene3D" id="3.30.200.20">
    <property type="entry name" value="Phosphorylase Kinase, domain 1"/>
    <property type="match status" value="1"/>
</dbReference>
<feature type="domain" description="Protein kinase" evidence="7">
    <location>
        <begin position="75"/>
        <end position="343"/>
    </location>
</feature>
<keyword evidence="1" id="KW-0808">Transferase</keyword>
<dbReference type="InterPro" id="IPR000719">
    <property type="entry name" value="Prot_kinase_dom"/>
</dbReference>
<evidence type="ECO:0000256" key="1">
    <source>
        <dbReference type="ARBA" id="ARBA00022679"/>
    </source>
</evidence>
<feature type="binding site" evidence="6">
    <location>
        <position position="104"/>
    </location>
    <ligand>
        <name>ATP</name>
        <dbReference type="ChEBI" id="CHEBI:30616"/>
    </ligand>
</feature>
<evidence type="ECO:0000256" key="5">
    <source>
        <dbReference type="PROSITE-ProRule" id="PRU00339"/>
    </source>
</evidence>
<dbReference type="SUPFAM" id="SSF56112">
    <property type="entry name" value="Protein kinase-like (PK-like)"/>
    <property type="match status" value="1"/>
</dbReference>
<dbReference type="PROSITE" id="PS00108">
    <property type="entry name" value="PROTEIN_KINASE_ST"/>
    <property type="match status" value="1"/>
</dbReference>
<accession>A0ABX7PAX3</accession>
<evidence type="ECO:0000313" key="8">
    <source>
        <dbReference type="EMBL" id="QSQ27567.1"/>
    </source>
</evidence>
<dbReference type="CDD" id="cd14014">
    <property type="entry name" value="STKc_PknB_like"/>
    <property type="match status" value="1"/>
</dbReference>
<dbReference type="SUPFAM" id="SSF48452">
    <property type="entry name" value="TPR-like"/>
    <property type="match status" value="3"/>
</dbReference>
<evidence type="ECO:0000259" key="7">
    <source>
        <dbReference type="PROSITE" id="PS50011"/>
    </source>
</evidence>
<protein>
    <submittedName>
        <fullName evidence="8">Tetratricopeptide repeat protein</fullName>
    </submittedName>
</protein>
<dbReference type="Pfam" id="PF13374">
    <property type="entry name" value="TPR_10"/>
    <property type="match status" value="2"/>
</dbReference>
<evidence type="ECO:0000256" key="2">
    <source>
        <dbReference type="ARBA" id="ARBA00022741"/>
    </source>
</evidence>
<dbReference type="InterPro" id="IPR011009">
    <property type="entry name" value="Kinase-like_dom_sf"/>
</dbReference>
<evidence type="ECO:0000256" key="6">
    <source>
        <dbReference type="PROSITE-ProRule" id="PRU10141"/>
    </source>
</evidence>
<dbReference type="Pfam" id="PF13424">
    <property type="entry name" value="TPR_12"/>
    <property type="match status" value="2"/>
</dbReference>
<feature type="repeat" description="TPR" evidence="5">
    <location>
        <begin position="809"/>
        <end position="842"/>
    </location>
</feature>
<evidence type="ECO:0000256" key="4">
    <source>
        <dbReference type="ARBA" id="ARBA00022840"/>
    </source>
</evidence>
<evidence type="ECO:0000256" key="3">
    <source>
        <dbReference type="ARBA" id="ARBA00022777"/>
    </source>
</evidence>
<dbReference type="PROSITE" id="PS00107">
    <property type="entry name" value="PROTEIN_KINASE_ATP"/>
    <property type="match status" value="1"/>
</dbReference>
<dbReference type="Gene3D" id="1.10.510.10">
    <property type="entry name" value="Transferase(Phosphotransferase) domain 1"/>
    <property type="match status" value="1"/>
</dbReference>
<organism evidence="8 9">
    <name type="scientific">Pyxidicoccus parkwayensis</name>
    <dbReference type="NCBI Taxonomy" id="2813578"/>
    <lineage>
        <taxon>Bacteria</taxon>
        <taxon>Pseudomonadati</taxon>
        <taxon>Myxococcota</taxon>
        <taxon>Myxococcia</taxon>
        <taxon>Myxococcales</taxon>
        <taxon>Cystobacterineae</taxon>
        <taxon>Myxococcaceae</taxon>
        <taxon>Pyxidicoccus</taxon>
    </lineage>
</organism>